<comment type="caution">
    <text evidence="3">The sequence shown here is derived from an EMBL/GenBank/DDBJ whole genome shotgun (WGS) entry which is preliminary data.</text>
</comment>
<feature type="compositionally biased region" description="Basic and acidic residues" evidence="1">
    <location>
        <begin position="37"/>
        <end position="47"/>
    </location>
</feature>
<gene>
    <name evidence="3" type="ORF">GPZ80_09685</name>
</gene>
<protein>
    <recommendedName>
        <fullName evidence="5">Lipoprotein</fullName>
    </recommendedName>
</protein>
<dbReference type="RefSeq" id="WP_187219955.1">
    <property type="nucleotide sequence ID" value="NZ_JABVED010000004.1"/>
</dbReference>
<evidence type="ECO:0000313" key="4">
    <source>
        <dbReference type="Proteomes" id="UP000734823"/>
    </source>
</evidence>
<keyword evidence="2" id="KW-0732">Signal</keyword>
<evidence type="ECO:0008006" key="5">
    <source>
        <dbReference type="Google" id="ProtNLM"/>
    </source>
</evidence>
<proteinExistence type="predicted"/>
<accession>A0ABR7L4T3</accession>
<dbReference type="Proteomes" id="UP000734823">
    <property type="component" value="Unassembled WGS sequence"/>
</dbReference>
<evidence type="ECO:0000256" key="2">
    <source>
        <dbReference type="SAM" id="SignalP"/>
    </source>
</evidence>
<feature type="signal peptide" evidence="2">
    <location>
        <begin position="1"/>
        <end position="19"/>
    </location>
</feature>
<reference evidence="3 4" key="1">
    <citation type="submission" date="2020-06" db="EMBL/GenBank/DDBJ databases">
        <title>Actinokineospora xiongansis sp. nov., isolated from soil of Baiyangdian.</title>
        <authorList>
            <person name="Zhang X."/>
        </authorList>
    </citation>
    <scope>NUCLEOTIDE SEQUENCE [LARGE SCALE GENOMIC DNA]</scope>
    <source>
        <strain evidence="3 4">HBU206404</strain>
    </source>
</reference>
<evidence type="ECO:0000313" key="3">
    <source>
        <dbReference type="EMBL" id="MBC6447439.1"/>
    </source>
</evidence>
<evidence type="ECO:0000256" key="1">
    <source>
        <dbReference type="SAM" id="MobiDB-lite"/>
    </source>
</evidence>
<feature type="chain" id="PRO_5047287923" description="Lipoprotein" evidence="2">
    <location>
        <begin position="20"/>
        <end position="236"/>
    </location>
</feature>
<feature type="region of interest" description="Disordered" evidence="1">
    <location>
        <begin position="25"/>
        <end position="50"/>
    </location>
</feature>
<organism evidence="3 4">
    <name type="scientific">Actinokineospora xionganensis</name>
    <dbReference type="NCBI Taxonomy" id="2684470"/>
    <lineage>
        <taxon>Bacteria</taxon>
        <taxon>Bacillati</taxon>
        <taxon>Actinomycetota</taxon>
        <taxon>Actinomycetes</taxon>
        <taxon>Pseudonocardiales</taxon>
        <taxon>Pseudonocardiaceae</taxon>
        <taxon>Actinokineospora</taxon>
    </lineage>
</organism>
<keyword evidence="4" id="KW-1185">Reference proteome</keyword>
<dbReference type="PROSITE" id="PS51257">
    <property type="entry name" value="PROKAR_LIPOPROTEIN"/>
    <property type="match status" value="1"/>
</dbReference>
<dbReference type="EMBL" id="JABVED010000004">
    <property type="protein sequence ID" value="MBC6447439.1"/>
    <property type="molecule type" value="Genomic_DNA"/>
</dbReference>
<sequence>MGFPRSVLTLAAIAATVLAAGCQSDAGAGAPGATSERPAEQSTEKPADQNADIEVVETGAATGRMFAVVRNNESRVVVARMKFHPVDSAGAPVEAIGDSATVVLPPSSTMPVAMDVGKKLPAKVTVDLKPIDVKVTPAGDGGFTDKKATLSGDGTRTPWQVKTSFTNGYAEAIDKNIAVLICRDAASKVVAAVTWGFSAGPGETVTKDHDFQHGFSEIEGTPTKCEVFPRLAADFE</sequence>
<name>A0ABR7L4T3_9PSEU</name>